<name>A0A2P2J3A4_RHIMU</name>
<reference evidence="1" key="1">
    <citation type="submission" date="2018-02" db="EMBL/GenBank/DDBJ databases">
        <title>Rhizophora mucronata_Transcriptome.</title>
        <authorList>
            <person name="Meera S.P."/>
            <person name="Sreeshan A."/>
            <person name="Augustine A."/>
        </authorList>
    </citation>
    <scope>NUCLEOTIDE SEQUENCE</scope>
    <source>
        <tissue evidence="1">Leaf</tissue>
    </source>
</reference>
<evidence type="ECO:0000313" key="1">
    <source>
        <dbReference type="EMBL" id="MBW87984.1"/>
    </source>
</evidence>
<sequence>MLEWKLWISQRPALQEPLQKQCSCNPAADKDLAL</sequence>
<organism evidence="1">
    <name type="scientific">Rhizophora mucronata</name>
    <name type="common">Asiatic mangrove</name>
    <dbReference type="NCBI Taxonomy" id="61149"/>
    <lineage>
        <taxon>Eukaryota</taxon>
        <taxon>Viridiplantae</taxon>
        <taxon>Streptophyta</taxon>
        <taxon>Embryophyta</taxon>
        <taxon>Tracheophyta</taxon>
        <taxon>Spermatophyta</taxon>
        <taxon>Magnoliopsida</taxon>
        <taxon>eudicotyledons</taxon>
        <taxon>Gunneridae</taxon>
        <taxon>Pentapetalae</taxon>
        <taxon>rosids</taxon>
        <taxon>fabids</taxon>
        <taxon>Malpighiales</taxon>
        <taxon>Rhizophoraceae</taxon>
        <taxon>Rhizophora</taxon>
    </lineage>
</organism>
<protein>
    <submittedName>
        <fullName evidence="1">Peptidyl-prolyl cis-trans isomerase</fullName>
    </submittedName>
</protein>
<accession>A0A2P2J3A4</accession>
<dbReference type="EMBL" id="GGEC01007501">
    <property type="protein sequence ID" value="MBW87984.1"/>
    <property type="molecule type" value="Transcribed_RNA"/>
</dbReference>
<dbReference type="AlphaFoldDB" id="A0A2P2J3A4"/>
<keyword evidence="1" id="KW-0413">Isomerase</keyword>
<dbReference type="GO" id="GO:0016853">
    <property type="term" value="F:isomerase activity"/>
    <property type="evidence" value="ECO:0007669"/>
    <property type="project" value="UniProtKB-KW"/>
</dbReference>
<proteinExistence type="predicted"/>